<dbReference type="Gene3D" id="1.10.150.900">
    <property type="match status" value="1"/>
</dbReference>
<dbReference type="CDD" id="cd05646">
    <property type="entry name" value="M20_AcylaseI_like"/>
    <property type="match status" value="1"/>
</dbReference>
<sequence length="503" mass="56520">MHSKLLDELNENGYIVIEDFLTAEEVDSLYQAGRALCLDAPQNNRKIFSTIKQEDAQGKELYFMESGDKVRYFFEKGAVGDEGQLLVDPMIALNKVGHALHVEHPAFNAITFSNRVREICWQLNYNKPAVCQTPCVEFLRRQANLMDLPMKVYYPANEKNPVVVLTWKGLNPELPSILLNSHMDVVPVFPENWTHPPFGADIDEEGRIFARGTQDMKSVGMQHLAAVRALKRSGAKFKRTIHISFVADEEMGGRYGMRPFVPTDDFRALNVGFAMDEGLASPDDHLPLFYAERAVWRVYFNISGTAGHGSLLLPNTAGEKLNYIVGKMMEFRRTQVQRLQNNPELVIGDVTTINLTKLGGGVQSNVVPPLLMVCFDCRLALDVDFEEFEANLHKWCADVGGGIEITYEQKQPKVPPTAIDDSNPFWLAFKKATDEMHISIKPQIFTGGTDSRYIRAVGIPALGFSPMNNTPVLLHDHDEFIQADIYLRGVQIFQKIISNVANV</sequence>
<evidence type="ECO:0000256" key="10">
    <source>
        <dbReference type="PIRSR" id="PIRSR610159-2"/>
    </source>
</evidence>
<dbReference type="PROSITE" id="PS00758">
    <property type="entry name" value="ARGE_DAPE_CPG2_1"/>
    <property type="match status" value="1"/>
</dbReference>
<dbReference type="SUPFAM" id="SSF55031">
    <property type="entry name" value="Bacterial exopeptidase dimerisation domain"/>
    <property type="match status" value="1"/>
</dbReference>
<evidence type="ECO:0000313" key="13">
    <source>
        <dbReference type="Proteomes" id="UP000000304"/>
    </source>
</evidence>
<feature type="binding site" evidence="10">
    <location>
        <position position="277"/>
    </location>
    <ligand>
        <name>Zn(2+)</name>
        <dbReference type="ChEBI" id="CHEBI:29105"/>
        <label>1</label>
    </ligand>
</feature>
<reference evidence="12 13" key="1">
    <citation type="journal article" date="2007" name="Nature">
        <title>Evolution of genes and genomes on the Drosophila phylogeny.</title>
        <authorList>
            <consortium name="Drosophila 12 Genomes Consortium"/>
            <person name="Clark A.G."/>
            <person name="Eisen M.B."/>
            <person name="Smith D.R."/>
            <person name="Bergman C.M."/>
            <person name="Oliver B."/>
            <person name="Markow T.A."/>
            <person name="Kaufman T.C."/>
            <person name="Kellis M."/>
            <person name="Gelbart W."/>
            <person name="Iyer V.N."/>
            <person name="Pollard D.A."/>
            <person name="Sackton T.B."/>
            <person name="Larracuente A.M."/>
            <person name="Singh N.D."/>
            <person name="Abad J.P."/>
            <person name="Abt D.N."/>
            <person name="Adryan B."/>
            <person name="Aguade M."/>
            <person name="Akashi H."/>
            <person name="Anderson W.W."/>
            <person name="Aquadro C.F."/>
            <person name="Ardell D.H."/>
            <person name="Arguello R."/>
            <person name="Artieri C.G."/>
            <person name="Barbash D.A."/>
            <person name="Barker D."/>
            <person name="Barsanti P."/>
            <person name="Batterham P."/>
            <person name="Batzoglou S."/>
            <person name="Begun D."/>
            <person name="Bhutkar A."/>
            <person name="Blanco E."/>
            <person name="Bosak S.A."/>
            <person name="Bradley R.K."/>
            <person name="Brand A.D."/>
            <person name="Brent M.R."/>
            <person name="Brooks A.N."/>
            <person name="Brown R.H."/>
            <person name="Butlin R.K."/>
            <person name="Caggese C."/>
            <person name="Calvi B.R."/>
            <person name="Bernardo de Carvalho A."/>
            <person name="Caspi A."/>
            <person name="Castrezana S."/>
            <person name="Celniker S.E."/>
            <person name="Chang J.L."/>
            <person name="Chapple C."/>
            <person name="Chatterji S."/>
            <person name="Chinwalla A."/>
            <person name="Civetta A."/>
            <person name="Clifton S.W."/>
            <person name="Comeron J.M."/>
            <person name="Costello J.C."/>
            <person name="Coyne J.A."/>
            <person name="Daub J."/>
            <person name="David R.G."/>
            <person name="Delcher A.L."/>
            <person name="Delehaunty K."/>
            <person name="Do C.B."/>
            <person name="Ebling H."/>
            <person name="Edwards K."/>
            <person name="Eickbush T."/>
            <person name="Evans J.D."/>
            <person name="Filipski A."/>
            <person name="Findeiss S."/>
            <person name="Freyhult E."/>
            <person name="Fulton L."/>
            <person name="Fulton R."/>
            <person name="Garcia A.C."/>
            <person name="Gardiner A."/>
            <person name="Garfield D.A."/>
            <person name="Garvin B.E."/>
            <person name="Gibson G."/>
            <person name="Gilbert D."/>
            <person name="Gnerre S."/>
            <person name="Godfrey J."/>
            <person name="Good R."/>
            <person name="Gotea V."/>
            <person name="Gravely B."/>
            <person name="Greenberg A.J."/>
            <person name="Griffiths-Jones S."/>
            <person name="Gross S."/>
            <person name="Guigo R."/>
            <person name="Gustafson E.A."/>
            <person name="Haerty W."/>
            <person name="Hahn M.W."/>
            <person name="Halligan D.L."/>
            <person name="Halpern A.L."/>
            <person name="Halter G.M."/>
            <person name="Han M.V."/>
            <person name="Heger A."/>
            <person name="Hillier L."/>
            <person name="Hinrichs A.S."/>
            <person name="Holmes I."/>
            <person name="Hoskins R.A."/>
            <person name="Hubisz M.J."/>
            <person name="Hultmark D."/>
            <person name="Huntley M.A."/>
            <person name="Jaffe D.B."/>
            <person name="Jagadeeshan S."/>
            <person name="Jeck W.R."/>
            <person name="Johnson J."/>
            <person name="Jones C.D."/>
            <person name="Jordan W.C."/>
            <person name="Karpen G.H."/>
            <person name="Kataoka E."/>
            <person name="Keightley P.D."/>
            <person name="Kheradpour P."/>
            <person name="Kirkness E.F."/>
            <person name="Koerich L.B."/>
            <person name="Kristiansen K."/>
            <person name="Kudrna D."/>
            <person name="Kulathinal R.J."/>
            <person name="Kumar S."/>
            <person name="Kwok R."/>
            <person name="Lander E."/>
            <person name="Langley C.H."/>
            <person name="Lapoint R."/>
            <person name="Lazzaro B.P."/>
            <person name="Lee S.J."/>
            <person name="Levesque L."/>
            <person name="Li R."/>
            <person name="Lin C.F."/>
            <person name="Lin M.F."/>
            <person name="Lindblad-Toh K."/>
            <person name="Llopart A."/>
            <person name="Long M."/>
            <person name="Low L."/>
            <person name="Lozovsky E."/>
            <person name="Lu J."/>
            <person name="Luo M."/>
            <person name="Machado C.A."/>
            <person name="Makalowski W."/>
            <person name="Marzo M."/>
            <person name="Matsuda M."/>
            <person name="Matzkin L."/>
            <person name="McAllister B."/>
            <person name="McBride C.S."/>
            <person name="McKernan B."/>
            <person name="McKernan K."/>
            <person name="Mendez-Lago M."/>
            <person name="Minx P."/>
            <person name="Mollenhauer M.U."/>
            <person name="Montooth K."/>
            <person name="Mount S.M."/>
            <person name="Mu X."/>
            <person name="Myers E."/>
            <person name="Negre B."/>
            <person name="Newfeld S."/>
            <person name="Nielsen R."/>
            <person name="Noor M.A."/>
            <person name="O'Grady P."/>
            <person name="Pachter L."/>
            <person name="Papaceit M."/>
            <person name="Parisi M.J."/>
            <person name="Parisi M."/>
            <person name="Parts L."/>
            <person name="Pedersen J.S."/>
            <person name="Pesole G."/>
            <person name="Phillippy A.M."/>
            <person name="Ponting C.P."/>
            <person name="Pop M."/>
            <person name="Porcelli D."/>
            <person name="Powell J.R."/>
            <person name="Prohaska S."/>
            <person name="Pruitt K."/>
            <person name="Puig M."/>
            <person name="Quesneville H."/>
            <person name="Ram K.R."/>
            <person name="Rand D."/>
            <person name="Rasmussen M.D."/>
            <person name="Reed L.K."/>
            <person name="Reenan R."/>
            <person name="Reily A."/>
            <person name="Remington K.A."/>
            <person name="Rieger T.T."/>
            <person name="Ritchie M.G."/>
            <person name="Robin C."/>
            <person name="Rogers Y.H."/>
            <person name="Rohde C."/>
            <person name="Rozas J."/>
            <person name="Rubenfield M.J."/>
            <person name="Ruiz A."/>
            <person name="Russo S."/>
            <person name="Salzberg S.L."/>
            <person name="Sanchez-Gracia A."/>
            <person name="Saranga D.J."/>
            <person name="Sato H."/>
            <person name="Schaeffer S.W."/>
            <person name="Schatz M.C."/>
            <person name="Schlenke T."/>
            <person name="Schwartz R."/>
            <person name="Segarra C."/>
            <person name="Singh R.S."/>
            <person name="Sirot L."/>
            <person name="Sirota M."/>
            <person name="Sisneros N.B."/>
            <person name="Smith C.D."/>
            <person name="Smith T.F."/>
            <person name="Spieth J."/>
            <person name="Stage D.E."/>
            <person name="Stark A."/>
            <person name="Stephan W."/>
            <person name="Strausberg R.L."/>
            <person name="Strempel S."/>
            <person name="Sturgill D."/>
            <person name="Sutton G."/>
            <person name="Sutton G.G."/>
            <person name="Tao W."/>
            <person name="Teichmann S."/>
            <person name="Tobari Y.N."/>
            <person name="Tomimura Y."/>
            <person name="Tsolas J.M."/>
            <person name="Valente V.L."/>
            <person name="Venter E."/>
            <person name="Venter J.C."/>
            <person name="Vicario S."/>
            <person name="Vieira F.G."/>
            <person name="Vilella A.J."/>
            <person name="Villasante A."/>
            <person name="Walenz B."/>
            <person name="Wang J."/>
            <person name="Wasserman M."/>
            <person name="Watts T."/>
            <person name="Wilson D."/>
            <person name="Wilson R.K."/>
            <person name="Wing R.A."/>
            <person name="Wolfner M.F."/>
            <person name="Wong A."/>
            <person name="Wong G.K."/>
            <person name="Wu C.I."/>
            <person name="Wu G."/>
            <person name="Yamamoto D."/>
            <person name="Yang H.P."/>
            <person name="Yang S.P."/>
            <person name="Yorke J.A."/>
            <person name="Yoshida K."/>
            <person name="Zdobnov E."/>
            <person name="Zhang P."/>
            <person name="Zhang Y."/>
            <person name="Zimin A.V."/>
            <person name="Baldwin J."/>
            <person name="Abdouelleil A."/>
            <person name="Abdulkadir J."/>
            <person name="Abebe A."/>
            <person name="Abera B."/>
            <person name="Abreu J."/>
            <person name="Acer S.C."/>
            <person name="Aftuck L."/>
            <person name="Alexander A."/>
            <person name="An P."/>
            <person name="Anderson E."/>
            <person name="Anderson S."/>
            <person name="Arachi H."/>
            <person name="Azer M."/>
            <person name="Bachantsang P."/>
            <person name="Barry A."/>
            <person name="Bayul T."/>
            <person name="Berlin A."/>
            <person name="Bessette D."/>
            <person name="Bloom T."/>
            <person name="Blye J."/>
            <person name="Boguslavskiy L."/>
            <person name="Bonnet C."/>
            <person name="Boukhgalter B."/>
            <person name="Bourzgui I."/>
            <person name="Brown A."/>
            <person name="Cahill P."/>
            <person name="Channer S."/>
            <person name="Cheshatsang Y."/>
            <person name="Chuda L."/>
            <person name="Citroen M."/>
            <person name="Collymore A."/>
            <person name="Cooke P."/>
            <person name="Costello M."/>
            <person name="D'Aco K."/>
            <person name="Daza R."/>
            <person name="De Haan G."/>
            <person name="DeGray S."/>
            <person name="DeMaso C."/>
            <person name="Dhargay N."/>
            <person name="Dooley K."/>
            <person name="Dooley E."/>
            <person name="Doricent M."/>
            <person name="Dorje P."/>
            <person name="Dorjee K."/>
            <person name="Dupes A."/>
            <person name="Elong R."/>
            <person name="Falk J."/>
            <person name="Farina A."/>
            <person name="Faro S."/>
            <person name="Ferguson D."/>
            <person name="Fisher S."/>
            <person name="Foley C.D."/>
            <person name="Franke A."/>
            <person name="Friedrich D."/>
            <person name="Gadbois L."/>
            <person name="Gearin G."/>
            <person name="Gearin C.R."/>
            <person name="Giannoukos G."/>
            <person name="Goode T."/>
            <person name="Graham J."/>
            <person name="Grandbois E."/>
            <person name="Grewal S."/>
            <person name="Gyaltsen K."/>
            <person name="Hafez N."/>
            <person name="Hagos B."/>
            <person name="Hall J."/>
            <person name="Henson C."/>
            <person name="Hollinger A."/>
            <person name="Honan T."/>
            <person name="Huard M.D."/>
            <person name="Hughes L."/>
            <person name="Hurhula B."/>
            <person name="Husby M.E."/>
            <person name="Kamat A."/>
            <person name="Kanga B."/>
            <person name="Kashin S."/>
            <person name="Khazanovich D."/>
            <person name="Kisner P."/>
            <person name="Lance K."/>
            <person name="Lara M."/>
            <person name="Lee W."/>
            <person name="Lennon N."/>
            <person name="Letendre F."/>
            <person name="LeVine R."/>
            <person name="Lipovsky A."/>
            <person name="Liu X."/>
            <person name="Liu J."/>
            <person name="Liu S."/>
            <person name="Lokyitsang T."/>
            <person name="Lokyitsang Y."/>
            <person name="Lubonja R."/>
            <person name="Lui A."/>
            <person name="MacDonald P."/>
            <person name="Magnisalis V."/>
            <person name="Maru K."/>
            <person name="Matthews C."/>
            <person name="McCusker W."/>
            <person name="McDonough S."/>
            <person name="Mehta T."/>
            <person name="Meldrim J."/>
            <person name="Meneus L."/>
            <person name="Mihai O."/>
            <person name="Mihalev A."/>
            <person name="Mihova T."/>
            <person name="Mittelman R."/>
            <person name="Mlenga V."/>
            <person name="Montmayeur A."/>
            <person name="Mulrain L."/>
            <person name="Navidi A."/>
            <person name="Naylor J."/>
            <person name="Negash T."/>
            <person name="Nguyen T."/>
            <person name="Nguyen N."/>
            <person name="Nicol R."/>
            <person name="Norbu C."/>
            <person name="Norbu N."/>
            <person name="Novod N."/>
            <person name="O'Neill B."/>
            <person name="Osman S."/>
            <person name="Markiewicz E."/>
            <person name="Oyono O.L."/>
            <person name="Patti C."/>
            <person name="Phunkhang P."/>
            <person name="Pierre F."/>
            <person name="Priest M."/>
            <person name="Raghuraman S."/>
            <person name="Rege F."/>
            <person name="Reyes R."/>
            <person name="Rise C."/>
            <person name="Rogov P."/>
            <person name="Ross K."/>
            <person name="Ryan E."/>
            <person name="Settipalli S."/>
            <person name="Shea T."/>
            <person name="Sherpa N."/>
            <person name="Shi L."/>
            <person name="Shih D."/>
            <person name="Sparrow T."/>
            <person name="Spaulding J."/>
            <person name="Stalker J."/>
            <person name="Stange-Thomann N."/>
            <person name="Stavropoulos S."/>
            <person name="Stone C."/>
            <person name="Strader C."/>
            <person name="Tesfaye S."/>
            <person name="Thomson T."/>
            <person name="Thoulutsang Y."/>
            <person name="Thoulutsang D."/>
            <person name="Topham K."/>
            <person name="Topping I."/>
            <person name="Tsamla T."/>
            <person name="Vassiliev H."/>
            <person name="Vo A."/>
            <person name="Wangchuk T."/>
            <person name="Wangdi T."/>
            <person name="Weiand M."/>
            <person name="Wilkinson J."/>
            <person name="Wilson A."/>
            <person name="Yadav S."/>
            <person name="Young G."/>
            <person name="Yu Q."/>
            <person name="Zembek L."/>
            <person name="Zhong D."/>
            <person name="Zimmer A."/>
            <person name="Zwirko Z."/>
            <person name="Jaffe D.B."/>
            <person name="Alvarez P."/>
            <person name="Brockman W."/>
            <person name="Butler J."/>
            <person name="Chin C."/>
            <person name="Gnerre S."/>
            <person name="Grabherr M."/>
            <person name="Kleber M."/>
            <person name="Mauceli E."/>
            <person name="MacCallum I."/>
        </authorList>
    </citation>
    <scope>NUCLEOTIDE SEQUENCE [LARGE SCALE GENOMIC DNA]</scope>
    <source>
        <strain evidence="13">white501</strain>
    </source>
</reference>
<evidence type="ECO:0000256" key="5">
    <source>
        <dbReference type="ARBA" id="ARBA00022723"/>
    </source>
</evidence>
<dbReference type="Proteomes" id="UP000000304">
    <property type="component" value="Chromosome 3R"/>
</dbReference>
<evidence type="ECO:0000256" key="8">
    <source>
        <dbReference type="ARBA" id="ARBA00029656"/>
    </source>
</evidence>
<dbReference type="STRING" id="7240.B4QV69"/>
<evidence type="ECO:0000256" key="2">
    <source>
        <dbReference type="ARBA" id="ARBA00006247"/>
    </source>
</evidence>
<feature type="binding site" evidence="10">
    <location>
        <position position="475"/>
    </location>
    <ligand>
        <name>Zn(2+)</name>
        <dbReference type="ChEBI" id="CHEBI:29105"/>
        <label>2</label>
    </ligand>
</feature>
<dbReference type="SUPFAM" id="SSF53187">
    <property type="entry name" value="Zn-dependent exopeptidases"/>
    <property type="match status" value="1"/>
</dbReference>
<dbReference type="FunFam" id="1.10.150.900:FF:000001">
    <property type="entry name" value="Aminoacylase-1, putative"/>
    <property type="match status" value="1"/>
</dbReference>
<dbReference type="InterPro" id="IPR008775">
    <property type="entry name" value="Phytyl_CoA_dOase-like"/>
</dbReference>
<keyword evidence="13" id="KW-1185">Reference proteome</keyword>
<dbReference type="SMR" id="B4QV69"/>
<evidence type="ECO:0000256" key="4">
    <source>
        <dbReference type="ARBA" id="ARBA00022490"/>
    </source>
</evidence>
<dbReference type="InterPro" id="IPR002933">
    <property type="entry name" value="Peptidase_M20"/>
</dbReference>
<evidence type="ECO:0000313" key="12">
    <source>
        <dbReference type="EMBL" id="EDX13475.1"/>
    </source>
</evidence>
<protein>
    <recommendedName>
        <fullName evidence="3">N-acyl-aliphatic-L-amino acid amidohydrolase</fullName>
        <ecNumber evidence="3">3.5.1.14</ecNumber>
    </recommendedName>
    <alternativeName>
        <fullName evidence="8">N-acyl-L-amino-acid amidohydrolase</fullName>
    </alternativeName>
</protein>
<dbReference type="Pfam" id="PF01546">
    <property type="entry name" value="Peptidase_M20"/>
    <property type="match status" value="1"/>
</dbReference>
<feature type="active site" description="Proton acceptor" evidence="9">
    <location>
        <position position="249"/>
    </location>
</feature>
<evidence type="ECO:0000256" key="3">
    <source>
        <dbReference type="ARBA" id="ARBA00011913"/>
    </source>
</evidence>
<dbReference type="NCBIfam" id="TIGR01880">
    <property type="entry name" value="Ac-peptdase-euk"/>
    <property type="match status" value="1"/>
</dbReference>
<dbReference type="SUPFAM" id="SSF51197">
    <property type="entry name" value="Clavaminate synthase-like"/>
    <property type="match status" value="1"/>
</dbReference>
<dbReference type="EMBL" id="CM000364">
    <property type="protein sequence ID" value="EDX13475.1"/>
    <property type="molecule type" value="Genomic_DNA"/>
</dbReference>
<dbReference type="InterPro" id="IPR052083">
    <property type="entry name" value="Aminoacylase-1_M20A"/>
</dbReference>
<accession>B4QV69</accession>
<organism evidence="12 13">
    <name type="scientific">Drosophila simulans</name>
    <name type="common">Fruit fly</name>
    <dbReference type="NCBI Taxonomy" id="7240"/>
    <lineage>
        <taxon>Eukaryota</taxon>
        <taxon>Metazoa</taxon>
        <taxon>Ecdysozoa</taxon>
        <taxon>Arthropoda</taxon>
        <taxon>Hexapoda</taxon>
        <taxon>Insecta</taxon>
        <taxon>Pterygota</taxon>
        <taxon>Neoptera</taxon>
        <taxon>Endopterygota</taxon>
        <taxon>Diptera</taxon>
        <taxon>Brachycera</taxon>
        <taxon>Muscomorpha</taxon>
        <taxon>Ephydroidea</taxon>
        <taxon>Drosophilidae</taxon>
        <taxon>Drosophila</taxon>
        <taxon>Sophophora</taxon>
    </lineage>
</organism>
<feature type="binding site" evidence="10">
    <location>
        <position position="250"/>
    </location>
    <ligand>
        <name>Zn(2+)</name>
        <dbReference type="ChEBI" id="CHEBI:29105"/>
        <label>2</label>
    </ligand>
</feature>
<feature type="binding site" evidence="10">
    <location>
        <position position="215"/>
    </location>
    <ligand>
        <name>Zn(2+)</name>
        <dbReference type="ChEBI" id="CHEBI:29105"/>
        <label>2</label>
    </ligand>
</feature>
<evidence type="ECO:0000256" key="9">
    <source>
        <dbReference type="PIRSR" id="PIRSR610159-1"/>
    </source>
</evidence>
<dbReference type="PhylomeDB" id="B4QV69"/>
<dbReference type="FunFam" id="3.30.70.360:FF:000005">
    <property type="entry name" value="Putative Aminoacylase-1"/>
    <property type="match status" value="1"/>
</dbReference>
<feature type="active site" evidence="9">
    <location>
        <position position="184"/>
    </location>
</feature>
<dbReference type="PANTHER" id="PTHR45892:SF1">
    <property type="entry name" value="AMINOACYLASE-1"/>
    <property type="match status" value="1"/>
</dbReference>
<dbReference type="Gene3D" id="3.30.70.360">
    <property type="match status" value="1"/>
</dbReference>
<evidence type="ECO:0000259" key="11">
    <source>
        <dbReference type="Pfam" id="PF07687"/>
    </source>
</evidence>
<dbReference type="HOGENOM" id="CLU_021802_5_0_1"/>
<keyword evidence="7 10" id="KW-0862">Zinc</keyword>
<feature type="binding site" evidence="10">
    <location>
        <position position="182"/>
    </location>
    <ligand>
        <name>Zn(2+)</name>
        <dbReference type="ChEBI" id="CHEBI:29105"/>
        <label>1</label>
    </ligand>
</feature>
<dbReference type="InterPro" id="IPR010159">
    <property type="entry name" value="N-acyl_aa_amidohydrolase"/>
</dbReference>
<dbReference type="MEROPS" id="M20.973"/>
<feature type="domain" description="Peptidase M20 dimerisation" evidence="11">
    <location>
        <begin position="291"/>
        <end position="399"/>
    </location>
</feature>
<dbReference type="AlphaFoldDB" id="B4QV69"/>
<dbReference type="GO" id="GO:0005737">
    <property type="term" value="C:cytoplasm"/>
    <property type="evidence" value="ECO:0007669"/>
    <property type="project" value="UniProtKB-SubCell"/>
</dbReference>
<evidence type="ECO:0000256" key="7">
    <source>
        <dbReference type="ARBA" id="ARBA00022833"/>
    </source>
</evidence>
<proteinExistence type="inferred from homology"/>
<feature type="binding site" evidence="10">
    <location>
        <position position="215"/>
    </location>
    <ligand>
        <name>Zn(2+)</name>
        <dbReference type="ChEBI" id="CHEBI:29105"/>
        <label>1</label>
    </ligand>
</feature>
<evidence type="ECO:0000256" key="1">
    <source>
        <dbReference type="ARBA" id="ARBA00004496"/>
    </source>
</evidence>
<gene>
    <name evidence="12" type="primary">Dsim\GD20716</name>
    <name evidence="12" type="ORF">Dsim_GD20716</name>
</gene>
<dbReference type="OrthoDB" id="3064516at2759"/>
<dbReference type="PANTHER" id="PTHR45892">
    <property type="entry name" value="AMINOACYLASE-1"/>
    <property type="match status" value="1"/>
</dbReference>
<dbReference type="Pfam" id="PF05721">
    <property type="entry name" value="PhyH"/>
    <property type="match status" value="1"/>
</dbReference>
<dbReference type="OMA" id="MRFRASQ"/>
<dbReference type="InterPro" id="IPR011650">
    <property type="entry name" value="Peptidase_M20_dimer"/>
</dbReference>
<keyword evidence="4" id="KW-0963">Cytoplasm</keyword>
<evidence type="ECO:0000256" key="6">
    <source>
        <dbReference type="ARBA" id="ARBA00022801"/>
    </source>
</evidence>
<dbReference type="InterPro" id="IPR036264">
    <property type="entry name" value="Bact_exopeptidase_dim_dom"/>
</dbReference>
<comment type="similarity">
    <text evidence="2">Belongs to the peptidase M20A family.</text>
</comment>
<dbReference type="GO" id="GO:0006520">
    <property type="term" value="P:amino acid metabolic process"/>
    <property type="evidence" value="ECO:0007669"/>
    <property type="project" value="InterPro"/>
</dbReference>
<dbReference type="PROSITE" id="PS00759">
    <property type="entry name" value="ARGE_DAPE_CPG2_2"/>
    <property type="match status" value="1"/>
</dbReference>
<dbReference type="Gene3D" id="3.40.630.10">
    <property type="entry name" value="Zn peptidases"/>
    <property type="match status" value="1"/>
</dbReference>
<comment type="cofactor">
    <cofactor evidence="10">
        <name>Zn(2+)</name>
        <dbReference type="ChEBI" id="CHEBI:29105"/>
    </cofactor>
    <text evidence="10">Binds 2 Zn(2+) ions per subunit.</text>
</comment>
<dbReference type="Pfam" id="PF07687">
    <property type="entry name" value="M20_dimer"/>
    <property type="match status" value="1"/>
</dbReference>
<dbReference type="EC" id="3.5.1.14" evidence="3"/>
<dbReference type="GO" id="GO:0046872">
    <property type="term" value="F:metal ion binding"/>
    <property type="evidence" value="ECO:0007669"/>
    <property type="project" value="UniProtKB-KW"/>
</dbReference>
<dbReference type="InterPro" id="IPR001261">
    <property type="entry name" value="ArgE/DapE_CS"/>
</dbReference>
<name>B4QV69_DROSI</name>
<keyword evidence="5 10" id="KW-0479">Metal-binding</keyword>
<comment type="subcellular location">
    <subcellularLocation>
        <location evidence="1">Cytoplasm</location>
    </subcellularLocation>
</comment>
<keyword evidence="6" id="KW-0378">Hydrolase</keyword>
<dbReference type="GO" id="GO:0004046">
    <property type="term" value="F:aminoacylase activity"/>
    <property type="evidence" value="ECO:0007669"/>
    <property type="project" value="UniProtKB-EC"/>
</dbReference>